<evidence type="ECO:0000313" key="1">
    <source>
        <dbReference type="EMBL" id="KAA3670288.1"/>
    </source>
</evidence>
<keyword evidence="2" id="KW-1185">Reference proteome</keyword>
<gene>
    <name evidence="1" type="ORF">DEA37_0012781</name>
</gene>
<evidence type="ECO:0000313" key="2">
    <source>
        <dbReference type="Proteomes" id="UP000324629"/>
    </source>
</evidence>
<comment type="caution">
    <text evidence="1">The sequence shown here is derived from an EMBL/GenBank/DDBJ whole genome shotgun (WGS) entry which is preliminary data.</text>
</comment>
<accession>A0A5J4N4B9</accession>
<dbReference type="EMBL" id="QNGE01011819">
    <property type="protein sequence ID" value="KAA3670288.1"/>
    <property type="molecule type" value="Genomic_DNA"/>
</dbReference>
<dbReference type="AlphaFoldDB" id="A0A5J4N4B9"/>
<organism evidence="1 2">
    <name type="scientific">Paragonimus westermani</name>
    <dbReference type="NCBI Taxonomy" id="34504"/>
    <lineage>
        <taxon>Eukaryota</taxon>
        <taxon>Metazoa</taxon>
        <taxon>Spiralia</taxon>
        <taxon>Lophotrochozoa</taxon>
        <taxon>Platyhelminthes</taxon>
        <taxon>Trematoda</taxon>
        <taxon>Digenea</taxon>
        <taxon>Plagiorchiida</taxon>
        <taxon>Troglotremata</taxon>
        <taxon>Troglotrematidae</taxon>
        <taxon>Paragonimus</taxon>
    </lineage>
</organism>
<protein>
    <submittedName>
        <fullName evidence="1">Uncharacterized protein</fullName>
    </submittedName>
</protein>
<reference evidence="1 2" key="1">
    <citation type="journal article" date="2019" name="Gigascience">
        <title>Whole-genome sequence of the oriental lung fluke Paragonimus westermani.</title>
        <authorList>
            <person name="Oey H."/>
            <person name="Zakrzewski M."/>
            <person name="Narain K."/>
            <person name="Devi K.R."/>
            <person name="Agatsuma T."/>
            <person name="Nawaratna S."/>
            <person name="Gobert G.N."/>
            <person name="Jones M.K."/>
            <person name="Ragan M.A."/>
            <person name="McManus D.P."/>
            <person name="Krause L."/>
        </authorList>
    </citation>
    <scope>NUCLEOTIDE SEQUENCE [LARGE SCALE GENOMIC DNA]</scope>
    <source>
        <strain evidence="1 2">IND2009</strain>
    </source>
</reference>
<sequence length="206" mass="23144">MANAPISTKLVLLVDEPECPTGFRAINSTRQLLLILGPGSHLCESLKTSADPPSSTRYGYCLIVVPDDKELKSDSALGHPTKFECPKDFRPNELHFFTPESRLLLCCTGQENHTLSDEQDVEDSEKTDRLVSPLQAPYRISVPFSVIRNGEQCPEFYVDKVKLHSESFVRAVMIRTINKLELIGLDNGVQPFEHHGINLCKYFNPE</sequence>
<feature type="non-terminal residue" evidence="1">
    <location>
        <position position="206"/>
    </location>
</feature>
<proteinExistence type="predicted"/>
<name>A0A5J4N4B9_9TREM</name>
<dbReference type="Proteomes" id="UP000324629">
    <property type="component" value="Unassembled WGS sequence"/>
</dbReference>